<dbReference type="AlphaFoldDB" id="A0A151SVG4"/>
<dbReference type="EMBL" id="CM003612">
    <property type="protein sequence ID" value="KYP58787.1"/>
    <property type="molecule type" value="Genomic_DNA"/>
</dbReference>
<feature type="region of interest" description="Disordered" evidence="1">
    <location>
        <begin position="1"/>
        <end position="77"/>
    </location>
</feature>
<feature type="region of interest" description="Disordered" evidence="1">
    <location>
        <begin position="412"/>
        <end position="454"/>
    </location>
</feature>
<evidence type="ECO:0000313" key="3">
    <source>
        <dbReference type="Proteomes" id="UP000075243"/>
    </source>
</evidence>
<dbReference type="OMA" id="ILSWMED"/>
<dbReference type="Proteomes" id="UP000075243">
    <property type="component" value="Chromosome 10"/>
</dbReference>
<accession>A0A151SVG4</accession>
<dbReference type="PANTHER" id="PTHR37260:SF2">
    <property type="entry name" value="PROTEIN ECERIFERUM 16"/>
    <property type="match status" value="1"/>
</dbReference>
<proteinExistence type="predicted"/>
<keyword evidence="3" id="KW-1185">Reference proteome</keyword>
<evidence type="ECO:0000256" key="1">
    <source>
        <dbReference type="SAM" id="MobiDB-lite"/>
    </source>
</evidence>
<protein>
    <submittedName>
        <fullName evidence="2">Uncharacterized protein</fullName>
    </submittedName>
</protein>
<sequence>MDVKALAKSKRSHTQHHSKKAHHSHKPKAPSSSSGPNDAAKGPLGKQQVNEEKKKKKSHGSRSQGSSALPANWDRYEEEEDELESEIASRTVDVVLPKSKGADYRHLVAEAQSHAETSLEEFPAFDDLVPGEFGVGLSSMLGVRGEGIVSWVGDDNFVVEDKTSGNQETSFLSLNLHALAENLAKVDLSKRLFIESDLLPPELVYEIHLYIVCKSVFAPLMQFNMQCAEELAVDSNEEHKELETKEDSELDNRISKELNLDDLAADQFASSSSSSSSHATSTFPLSNDFYIPVNSVNAEFQQISSSGKNKAFFLSSEADLHSNEDTRQKQNSTFEATAAEKELDMLLDSLSETKILDSPGFKSNTAIPVSLGVSSVYPPQNSKKDSVSSKIASVTASLDDALDDLLEKTSTLMNPNVLSRPHEEKPVHHSMQSSSHSGSKPKVADDFDSWFDTL</sequence>
<organism evidence="2 3">
    <name type="scientific">Cajanus cajan</name>
    <name type="common">Pigeon pea</name>
    <name type="synonym">Cajanus indicus</name>
    <dbReference type="NCBI Taxonomy" id="3821"/>
    <lineage>
        <taxon>Eukaryota</taxon>
        <taxon>Viridiplantae</taxon>
        <taxon>Streptophyta</taxon>
        <taxon>Embryophyta</taxon>
        <taxon>Tracheophyta</taxon>
        <taxon>Spermatophyta</taxon>
        <taxon>Magnoliopsida</taxon>
        <taxon>eudicotyledons</taxon>
        <taxon>Gunneridae</taxon>
        <taxon>Pentapetalae</taxon>
        <taxon>rosids</taxon>
        <taxon>fabids</taxon>
        <taxon>Fabales</taxon>
        <taxon>Fabaceae</taxon>
        <taxon>Papilionoideae</taxon>
        <taxon>50 kb inversion clade</taxon>
        <taxon>NPAAA clade</taxon>
        <taxon>indigoferoid/millettioid clade</taxon>
        <taxon>Phaseoleae</taxon>
        <taxon>Cajanus</taxon>
    </lineage>
</organism>
<dbReference type="InterPro" id="IPR053342">
    <property type="entry name" value="Exosome_cofactor/PTGS_suppr"/>
</dbReference>
<feature type="compositionally biased region" description="Low complexity" evidence="1">
    <location>
        <begin position="429"/>
        <end position="438"/>
    </location>
</feature>
<reference evidence="2 3" key="1">
    <citation type="journal article" date="2012" name="Nat. Biotechnol.">
        <title>Draft genome sequence of pigeonpea (Cajanus cajan), an orphan legume crop of resource-poor farmers.</title>
        <authorList>
            <person name="Varshney R.K."/>
            <person name="Chen W."/>
            <person name="Li Y."/>
            <person name="Bharti A.K."/>
            <person name="Saxena R.K."/>
            <person name="Schlueter J.A."/>
            <person name="Donoghue M.T."/>
            <person name="Azam S."/>
            <person name="Fan G."/>
            <person name="Whaley A.M."/>
            <person name="Farmer A.D."/>
            <person name="Sheridan J."/>
            <person name="Iwata A."/>
            <person name="Tuteja R."/>
            <person name="Penmetsa R.V."/>
            <person name="Wu W."/>
            <person name="Upadhyaya H.D."/>
            <person name="Yang S.P."/>
            <person name="Shah T."/>
            <person name="Saxena K.B."/>
            <person name="Michael T."/>
            <person name="McCombie W.R."/>
            <person name="Yang B."/>
            <person name="Zhang G."/>
            <person name="Yang H."/>
            <person name="Wang J."/>
            <person name="Spillane C."/>
            <person name="Cook D.R."/>
            <person name="May G.D."/>
            <person name="Xu X."/>
            <person name="Jackson S.A."/>
        </authorList>
    </citation>
    <scope>NUCLEOTIDE SEQUENCE [LARGE SCALE GENOMIC DNA]</scope>
    <source>
        <strain evidence="3">cv. Asha</strain>
    </source>
</reference>
<feature type="compositionally biased region" description="Basic residues" evidence="1">
    <location>
        <begin position="7"/>
        <end position="28"/>
    </location>
</feature>
<name>A0A151SVG4_CAJCA</name>
<dbReference type="Gramene" id="C.cajan_13786.t">
    <property type="protein sequence ID" value="C.cajan_13786.t"/>
    <property type="gene ID" value="C.cajan_13786"/>
</dbReference>
<dbReference type="PANTHER" id="PTHR37260">
    <property type="entry name" value="PHOSPHORELAY PROTEIN"/>
    <property type="match status" value="1"/>
</dbReference>
<gene>
    <name evidence="2" type="ORF">KK1_014209</name>
</gene>
<evidence type="ECO:0000313" key="2">
    <source>
        <dbReference type="EMBL" id="KYP58787.1"/>
    </source>
</evidence>
<dbReference type="STRING" id="3821.A0A151SVG4"/>